<evidence type="ECO:0000313" key="2">
    <source>
        <dbReference type="Proteomes" id="UP001444071"/>
    </source>
</evidence>
<evidence type="ECO:0000313" key="1">
    <source>
        <dbReference type="EMBL" id="MEQ2263366.1"/>
    </source>
</evidence>
<dbReference type="EMBL" id="JAHRIM010022288">
    <property type="protein sequence ID" value="MEQ2263366.1"/>
    <property type="molecule type" value="Genomic_DNA"/>
</dbReference>
<name>A0ABV0W1F3_9TELE</name>
<reference evidence="1 2" key="1">
    <citation type="submission" date="2021-06" db="EMBL/GenBank/DDBJ databases">
        <authorList>
            <person name="Palmer J.M."/>
        </authorList>
    </citation>
    <scope>NUCLEOTIDE SEQUENCE [LARGE SCALE GENOMIC DNA]</scope>
    <source>
        <strain evidence="1 2">XR_2019</strain>
        <tissue evidence="1">Muscle</tissue>
    </source>
</reference>
<proteinExistence type="predicted"/>
<organism evidence="1 2">
    <name type="scientific">Xenotaenia resolanae</name>
    <dbReference type="NCBI Taxonomy" id="208358"/>
    <lineage>
        <taxon>Eukaryota</taxon>
        <taxon>Metazoa</taxon>
        <taxon>Chordata</taxon>
        <taxon>Craniata</taxon>
        <taxon>Vertebrata</taxon>
        <taxon>Euteleostomi</taxon>
        <taxon>Actinopterygii</taxon>
        <taxon>Neopterygii</taxon>
        <taxon>Teleostei</taxon>
        <taxon>Neoteleostei</taxon>
        <taxon>Acanthomorphata</taxon>
        <taxon>Ovalentaria</taxon>
        <taxon>Atherinomorphae</taxon>
        <taxon>Cyprinodontiformes</taxon>
        <taxon>Goodeidae</taxon>
        <taxon>Xenotaenia</taxon>
    </lineage>
</organism>
<sequence>MVSSQLVKIIENHFMLGSVRPSACPECCCPSFNRTQISHLFCHLSTGCQCPKELTLKSFHFKCVNGLAPLYLSDLVQPYVSLRALRSADQFLLVVPKTRLSSEETGSFQSWL</sequence>
<protein>
    <submittedName>
        <fullName evidence="1">Uncharacterized protein</fullName>
    </submittedName>
</protein>
<gene>
    <name evidence="1" type="ORF">XENORESO_006762</name>
</gene>
<dbReference type="Proteomes" id="UP001444071">
    <property type="component" value="Unassembled WGS sequence"/>
</dbReference>
<keyword evidence="2" id="KW-1185">Reference proteome</keyword>
<comment type="caution">
    <text evidence="1">The sequence shown here is derived from an EMBL/GenBank/DDBJ whole genome shotgun (WGS) entry which is preliminary data.</text>
</comment>
<accession>A0ABV0W1F3</accession>